<dbReference type="RefSeq" id="WP_346101423.1">
    <property type="nucleotide sequence ID" value="NZ_BAAAMU010000003.1"/>
</dbReference>
<evidence type="ECO:0000256" key="1">
    <source>
        <dbReference type="SAM" id="MobiDB-lite"/>
    </source>
</evidence>
<proteinExistence type="predicted"/>
<reference evidence="3" key="1">
    <citation type="journal article" date="2019" name="Int. J. Syst. Evol. Microbiol.">
        <title>The Global Catalogue of Microorganisms (GCM) 10K type strain sequencing project: providing services to taxonomists for standard genome sequencing and annotation.</title>
        <authorList>
            <consortium name="The Broad Institute Genomics Platform"/>
            <consortium name="The Broad Institute Genome Sequencing Center for Infectious Disease"/>
            <person name="Wu L."/>
            <person name="Ma J."/>
        </authorList>
    </citation>
    <scope>NUCLEOTIDE SEQUENCE [LARGE SCALE GENOMIC DNA]</scope>
    <source>
        <strain evidence="3">JCM 13929</strain>
    </source>
</reference>
<comment type="caution">
    <text evidence="2">The sequence shown here is derived from an EMBL/GenBank/DDBJ whole genome shotgun (WGS) entry which is preliminary data.</text>
</comment>
<dbReference type="Proteomes" id="UP001500064">
    <property type="component" value="Unassembled WGS sequence"/>
</dbReference>
<name>A0ABP4QLK7_9ACTN</name>
<evidence type="ECO:0000313" key="3">
    <source>
        <dbReference type="Proteomes" id="UP001500064"/>
    </source>
</evidence>
<accession>A0ABP4QLK7</accession>
<protein>
    <submittedName>
        <fullName evidence="2">Uncharacterized protein</fullName>
    </submittedName>
</protein>
<dbReference type="EMBL" id="BAAAMU010000003">
    <property type="protein sequence ID" value="GAA1613804.1"/>
    <property type="molecule type" value="Genomic_DNA"/>
</dbReference>
<feature type="region of interest" description="Disordered" evidence="1">
    <location>
        <begin position="132"/>
        <end position="155"/>
    </location>
</feature>
<sequence length="155" mass="16928">MHERVRAADNALHAAKQSRDEAAIATARTAYDAAYTEFDRRGRILIAESMRLLDAGLERSGQLLHQMGDAWSAEATARDALAGRPPAPGREVVTIVDEPARPYPAEWITKGLPPLVDGVDDWAARDAYLADGHADVDRDDTAPDDEGRWPEANGR</sequence>
<keyword evidence="3" id="KW-1185">Reference proteome</keyword>
<organism evidence="2 3">
    <name type="scientific">Nonomuraea maheshkhaliensis</name>
    <dbReference type="NCBI Taxonomy" id="419590"/>
    <lineage>
        <taxon>Bacteria</taxon>
        <taxon>Bacillati</taxon>
        <taxon>Actinomycetota</taxon>
        <taxon>Actinomycetes</taxon>
        <taxon>Streptosporangiales</taxon>
        <taxon>Streptosporangiaceae</taxon>
        <taxon>Nonomuraea</taxon>
    </lineage>
</organism>
<gene>
    <name evidence="2" type="ORF">GCM10009733_007420</name>
</gene>
<evidence type="ECO:0000313" key="2">
    <source>
        <dbReference type="EMBL" id="GAA1613804.1"/>
    </source>
</evidence>